<dbReference type="GO" id="GO:0000290">
    <property type="term" value="P:deadenylation-dependent decapping of nuclear-transcribed mRNA"/>
    <property type="evidence" value="ECO:0007669"/>
    <property type="project" value="InterPro"/>
</dbReference>
<evidence type="ECO:0000256" key="2">
    <source>
        <dbReference type="ARBA" id="ARBA00004496"/>
    </source>
</evidence>
<evidence type="ECO:0000256" key="4">
    <source>
        <dbReference type="ARBA" id="ARBA00022490"/>
    </source>
</evidence>
<comment type="caution">
    <text evidence="10">The sequence shown here is derived from an EMBL/GenBank/DDBJ whole genome shotgun (WGS) entry which is preliminary data.</text>
</comment>
<evidence type="ECO:0000313" key="11">
    <source>
        <dbReference type="Proteomes" id="UP001211065"/>
    </source>
</evidence>
<evidence type="ECO:0000256" key="8">
    <source>
        <dbReference type="ARBA" id="ARBA00023211"/>
    </source>
</evidence>
<evidence type="ECO:0000256" key="5">
    <source>
        <dbReference type="ARBA" id="ARBA00022723"/>
    </source>
</evidence>
<dbReference type="SUPFAM" id="SSF55811">
    <property type="entry name" value="Nudix"/>
    <property type="match status" value="1"/>
</dbReference>
<dbReference type="GO" id="GO:0140933">
    <property type="term" value="F:5'-(N(7)-methylguanosine 5'-triphospho)-[mRNA] hydrolase activity"/>
    <property type="evidence" value="ECO:0007669"/>
    <property type="project" value="InterPro"/>
</dbReference>
<comment type="similarity">
    <text evidence="3">Belongs to the Nudix hydrolase family. DCP2 subfamily.</text>
</comment>
<evidence type="ECO:0000256" key="6">
    <source>
        <dbReference type="ARBA" id="ARBA00022801"/>
    </source>
</evidence>
<dbReference type="InterPro" id="IPR000086">
    <property type="entry name" value="NUDIX_hydrolase_dom"/>
</dbReference>
<dbReference type="InterPro" id="IPR020084">
    <property type="entry name" value="NUDIX_hydrolase_CS"/>
</dbReference>
<keyword evidence="11" id="KW-1185">Reference proteome</keyword>
<evidence type="ECO:0000256" key="1">
    <source>
        <dbReference type="ARBA" id="ARBA00001936"/>
    </source>
</evidence>
<protein>
    <submittedName>
        <fullName evidence="10">mRNA-decapping enzyme subunit 2</fullName>
    </submittedName>
</protein>
<dbReference type="GO" id="GO:0000184">
    <property type="term" value="P:nuclear-transcribed mRNA catabolic process, nonsense-mediated decay"/>
    <property type="evidence" value="ECO:0007669"/>
    <property type="project" value="InterPro"/>
</dbReference>
<dbReference type="GO" id="GO:0046872">
    <property type="term" value="F:metal ion binding"/>
    <property type="evidence" value="ECO:0007669"/>
    <property type="project" value="UniProtKB-KW"/>
</dbReference>
<gene>
    <name evidence="10" type="primary">DCP2</name>
    <name evidence="10" type="ORF">HK099_003141</name>
</gene>
<feature type="domain" description="Nudix hydrolase" evidence="9">
    <location>
        <begin position="53"/>
        <end position="182"/>
    </location>
</feature>
<dbReference type="FunFam" id="3.90.79.10:FF:000003">
    <property type="entry name" value="M7GpppN-mRNA hydrolase isoform 2"/>
    <property type="match status" value="1"/>
</dbReference>
<dbReference type="GO" id="GO:0000932">
    <property type="term" value="C:P-body"/>
    <property type="evidence" value="ECO:0007669"/>
    <property type="project" value="TreeGrafter"/>
</dbReference>
<comment type="subcellular location">
    <subcellularLocation>
        <location evidence="2">Cytoplasm</location>
    </subcellularLocation>
</comment>
<evidence type="ECO:0000256" key="3">
    <source>
        <dbReference type="ARBA" id="ARBA00005279"/>
    </source>
</evidence>
<evidence type="ECO:0000256" key="7">
    <source>
        <dbReference type="ARBA" id="ARBA00022884"/>
    </source>
</evidence>
<dbReference type="PANTHER" id="PTHR23114">
    <property type="entry name" value="M7GPPPN-MRNA HYDROLASE"/>
    <property type="match status" value="1"/>
</dbReference>
<keyword evidence="7" id="KW-0694">RNA-binding</keyword>
<proteinExistence type="inferred from homology"/>
<keyword evidence="4" id="KW-0963">Cytoplasm</keyword>
<keyword evidence="5" id="KW-0479">Metal-binding</keyword>
<dbReference type="CDD" id="cd03672">
    <property type="entry name" value="NUDIX_Dcp2p_Nudt20"/>
    <property type="match status" value="1"/>
</dbReference>
<dbReference type="PANTHER" id="PTHR23114:SF17">
    <property type="entry name" value="M7GPPPN-MRNA HYDROLASE"/>
    <property type="match status" value="1"/>
</dbReference>
<keyword evidence="8" id="KW-0464">Manganese</keyword>
<name>A0AAD5U7E0_9FUNG</name>
<organism evidence="10 11">
    <name type="scientific">Clydaea vesicula</name>
    <dbReference type="NCBI Taxonomy" id="447962"/>
    <lineage>
        <taxon>Eukaryota</taxon>
        <taxon>Fungi</taxon>
        <taxon>Fungi incertae sedis</taxon>
        <taxon>Chytridiomycota</taxon>
        <taxon>Chytridiomycota incertae sedis</taxon>
        <taxon>Chytridiomycetes</taxon>
        <taxon>Lobulomycetales</taxon>
        <taxon>Lobulomycetaceae</taxon>
        <taxon>Clydaea</taxon>
    </lineage>
</organism>
<dbReference type="PROSITE" id="PS00893">
    <property type="entry name" value="NUDIX_BOX"/>
    <property type="match status" value="1"/>
</dbReference>
<comment type="cofactor">
    <cofactor evidence="1">
        <name>Mn(2+)</name>
        <dbReference type="ChEBI" id="CHEBI:29035"/>
    </cofactor>
</comment>
<dbReference type="Pfam" id="PF00293">
    <property type="entry name" value="NUDIX"/>
    <property type="match status" value="1"/>
</dbReference>
<dbReference type="Proteomes" id="UP001211065">
    <property type="component" value="Unassembled WGS sequence"/>
</dbReference>
<dbReference type="EMBL" id="JADGJW010000021">
    <property type="protein sequence ID" value="KAJ3227178.1"/>
    <property type="molecule type" value="Genomic_DNA"/>
</dbReference>
<accession>A0AAD5U7E0</accession>
<keyword evidence="6" id="KW-0378">Hydrolase</keyword>
<dbReference type="AlphaFoldDB" id="A0AAD5U7E0"/>
<dbReference type="PROSITE" id="PS51462">
    <property type="entry name" value="NUDIX"/>
    <property type="match status" value="1"/>
</dbReference>
<evidence type="ECO:0000313" key="10">
    <source>
        <dbReference type="EMBL" id="KAJ3227178.1"/>
    </source>
</evidence>
<sequence length="515" mass="58960">MFSGLSLGQVLDDLQRLVNYTLMSKIKFQKSIYYKHPRRRISQCRKNLFSNRASSLVCGAVILNEKRDKVLLVRGFKAGANWSFPRGKINKDERKLDCAIREVLEETGFDITDYVNEKNKVERTIREQQICLYIASGVPENTFFETQTRKEIGGIHWFKLNSLPGGKNRHENEENYSHNKFYMVTVFVSAIYSWISKHSQHEKNKKKKTPKNKNQNFNNLKVIDHSDLEHGGNGSDSGFKSDFDYKENTNIEKIINSQDFVDQTAKATQALKDMLGITSNNSGNISTSATFTDDRNMLKHHYGNLNTTSQIHDHSRQLPNRNNLISNSPPPFPPSSFLSEINGNFNSSIQTEDFREVTNFGKKPLPHNKKEMLLNILISGSDRVNGIVNNETNSVYSNNADYCNNGAVQNFHKKVYNSTGNNDYDAKPAEELKALLGIASNPNGSYTNENRYDKVKAQKVDSRIKNTAAVKTEQNEKIEKKILLKKNYNHQKRDKNNTLLNFKFDVEKIMKSFEV</sequence>
<evidence type="ECO:0000259" key="9">
    <source>
        <dbReference type="PROSITE" id="PS51462"/>
    </source>
</evidence>
<dbReference type="InterPro" id="IPR015797">
    <property type="entry name" value="NUDIX_hydrolase-like_dom_sf"/>
</dbReference>
<dbReference type="Gene3D" id="3.90.79.10">
    <property type="entry name" value="Nucleoside Triphosphate Pyrophosphohydrolase"/>
    <property type="match status" value="1"/>
</dbReference>
<reference evidence="10" key="1">
    <citation type="submission" date="2020-05" db="EMBL/GenBank/DDBJ databases">
        <title>Phylogenomic resolution of chytrid fungi.</title>
        <authorList>
            <person name="Stajich J.E."/>
            <person name="Amses K."/>
            <person name="Simmons R."/>
            <person name="Seto K."/>
            <person name="Myers J."/>
            <person name="Bonds A."/>
            <person name="Quandt C.A."/>
            <person name="Barry K."/>
            <person name="Liu P."/>
            <person name="Grigoriev I."/>
            <person name="Longcore J.E."/>
            <person name="James T.Y."/>
        </authorList>
    </citation>
    <scope>NUCLEOTIDE SEQUENCE</scope>
    <source>
        <strain evidence="10">JEL0476</strain>
    </source>
</reference>
<dbReference type="InterPro" id="IPR044099">
    <property type="entry name" value="Dcp2_NUDIX"/>
</dbReference>
<dbReference type="GO" id="GO:0003723">
    <property type="term" value="F:RNA binding"/>
    <property type="evidence" value="ECO:0007669"/>
    <property type="project" value="UniProtKB-KW"/>
</dbReference>